<evidence type="ECO:0000259" key="9">
    <source>
        <dbReference type="Pfam" id="PF02776"/>
    </source>
</evidence>
<dbReference type="InterPro" id="IPR011766">
    <property type="entry name" value="TPP_enzyme_TPP-bd"/>
</dbReference>
<comment type="cofactor">
    <cofactor evidence="1">
        <name>Mg(2+)</name>
        <dbReference type="ChEBI" id="CHEBI:18420"/>
    </cofactor>
</comment>
<feature type="domain" description="Thiamine pyrophosphate enzyme N-terminal TPP-binding" evidence="9">
    <location>
        <begin position="4"/>
        <end position="121"/>
    </location>
</feature>
<proteinExistence type="inferred from homology"/>
<protein>
    <submittedName>
        <fullName evidence="10">Thiamine pyrophosphate-binding protein</fullName>
    </submittedName>
</protein>
<dbReference type="GO" id="GO:0000287">
    <property type="term" value="F:magnesium ion binding"/>
    <property type="evidence" value="ECO:0007669"/>
    <property type="project" value="InterPro"/>
</dbReference>
<dbReference type="InterPro" id="IPR012001">
    <property type="entry name" value="Thiamin_PyroP_enz_TPP-bd_dom"/>
</dbReference>
<evidence type="ECO:0000256" key="5">
    <source>
        <dbReference type="ARBA" id="ARBA00023052"/>
    </source>
</evidence>
<dbReference type="GO" id="GO:0050660">
    <property type="term" value="F:flavin adenine dinucleotide binding"/>
    <property type="evidence" value="ECO:0007669"/>
    <property type="project" value="TreeGrafter"/>
</dbReference>
<dbReference type="AlphaFoldDB" id="A0A387BXS3"/>
<dbReference type="PROSITE" id="PS00187">
    <property type="entry name" value="TPP_ENZYMES"/>
    <property type="match status" value="1"/>
</dbReference>
<dbReference type="RefSeq" id="WP_120788683.1">
    <property type="nucleotide sequence ID" value="NZ_CP032624.1"/>
</dbReference>
<dbReference type="GO" id="GO:0005948">
    <property type="term" value="C:acetolactate synthase complex"/>
    <property type="evidence" value="ECO:0007669"/>
    <property type="project" value="TreeGrafter"/>
</dbReference>
<dbReference type="GO" id="GO:0009097">
    <property type="term" value="P:isoleucine biosynthetic process"/>
    <property type="evidence" value="ECO:0007669"/>
    <property type="project" value="TreeGrafter"/>
</dbReference>
<evidence type="ECO:0000313" key="11">
    <source>
        <dbReference type="Proteomes" id="UP000275069"/>
    </source>
</evidence>
<dbReference type="Pfam" id="PF00205">
    <property type="entry name" value="TPP_enzyme_M"/>
    <property type="match status" value="1"/>
</dbReference>
<evidence type="ECO:0000256" key="3">
    <source>
        <dbReference type="ARBA" id="ARBA00007812"/>
    </source>
</evidence>
<keyword evidence="4" id="KW-0479">Metal-binding</keyword>
<evidence type="ECO:0000256" key="6">
    <source>
        <dbReference type="RuleBase" id="RU362132"/>
    </source>
</evidence>
<evidence type="ECO:0000256" key="1">
    <source>
        <dbReference type="ARBA" id="ARBA00001946"/>
    </source>
</evidence>
<keyword evidence="11" id="KW-1185">Reference proteome</keyword>
<sequence>MAITGGEAVVRALKALGVTQVFGVVGTAMLEVYDALHDESGIRYVGVRHEQNAVHMADGYARISGRPGVVFAGQPGPGVTNLISGLAEARLAFSPVVVIAGDTSTAQVDRDTFQEVDQKSILAPVTKRTVTVTSAARIGEYIREAFLVATAGRMGPVVVNIPSDLLSASVESVELPELPAQAASAPDPAAVESAARLLSEARRPLILAGAGVTWSRGNDALRAFAERLGAPVAASPGHGDALPNDFPLYVGQVGPRGNPVATELLEQADVVLALGTRLAYNTTLFKRSSLAPDVRIIQTDVEATALARYFPTALAVPADTRAFLEALCSADIEGQRDAQWIQSARTRRAELVAQRVQSAEEHSGALTPAVVYAALNAVLPRDTIVTIDTGTISLHAVDGMQVYLPPALLTPLDFGIVGFSYAAGLGAKLAAPSRPVLTVIGDGGFSMALIELATAADAGIHTITVVVDNGSWGAEKAYQRDFFEGRYTGSELANPDFAMIAAAYGAHGVTATTVAELQDAVRGALDAATSTVIAVPVDPDSITSFRKDSFPHRVATSSIGS</sequence>
<evidence type="ECO:0000256" key="2">
    <source>
        <dbReference type="ARBA" id="ARBA00001964"/>
    </source>
</evidence>
<keyword evidence="5 6" id="KW-0786">Thiamine pyrophosphate</keyword>
<dbReference type="Gene3D" id="3.40.50.970">
    <property type="match status" value="2"/>
</dbReference>
<evidence type="ECO:0000313" key="10">
    <source>
        <dbReference type="EMBL" id="AYG03151.1"/>
    </source>
</evidence>
<organism evidence="10 11">
    <name type="scientific">Gryllotalpicola protaetiae</name>
    <dbReference type="NCBI Taxonomy" id="2419771"/>
    <lineage>
        <taxon>Bacteria</taxon>
        <taxon>Bacillati</taxon>
        <taxon>Actinomycetota</taxon>
        <taxon>Actinomycetes</taxon>
        <taxon>Micrococcales</taxon>
        <taxon>Microbacteriaceae</taxon>
        <taxon>Gryllotalpicola</taxon>
    </lineage>
</organism>
<dbReference type="SUPFAM" id="SSF52518">
    <property type="entry name" value="Thiamin diphosphate-binding fold (THDP-binding)"/>
    <property type="match status" value="2"/>
</dbReference>
<evidence type="ECO:0000259" key="7">
    <source>
        <dbReference type="Pfam" id="PF00205"/>
    </source>
</evidence>
<dbReference type="OrthoDB" id="4494979at2"/>
<dbReference type="GO" id="GO:0030976">
    <property type="term" value="F:thiamine pyrophosphate binding"/>
    <property type="evidence" value="ECO:0007669"/>
    <property type="project" value="InterPro"/>
</dbReference>
<dbReference type="InterPro" id="IPR029035">
    <property type="entry name" value="DHS-like_NAD/FAD-binding_dom"/>
</dbReference>
<dbReference type="InterPro" id="IPR029061">
    <property type="entry name" value="THDP-binding"/>
</dbReference>
<dbReference type="GO" id="GO:0009099">
    <property type="term" value="P:L-valine biosynthetic process"/>
    <property type="evidence" value="ECO:0007669"/>
    <property type="project" value="TreeGrafter"/>
</dbReference>
<dbReference type="PANTHER" id="PTHR18968">
    <property type="entry name" value="THIAMINE PYROPHOSPHATE ENZYMES"/>
    <property type="match status" value="1"/>
</dbReference>
<dbReference type="InterPro" id="IPR012000">
    <property type="entry name" value="Thiamin_PyroP_enz_cen_dom"/>
</dbReference>
<comment type="cofactor">
    <cofactor evidence="2">
        <name>thiamine diphosphate</name>
        <dbReference type="ChEBI" id="CHEBI:58937"/>
    </cofactor>
</comment>
<reference evidence="10 11" key="1">
    <citation type="submission" date="2018-09" db="EMBL/GenBank/DDBJ databases">
        <title>Genome sequencing of strain 2DFW10M-5.</title>
        <authorList>
            <person name="Heo J."/>
            <person name="Kim S.-J."/>
            <person name="Kwon S.-W."/>
        </authorList>
    </citation>
    <scope>NUCLEOTIDE SEQUENCE [LARGE SCALE GENOMIC DNA]</scope>
    <source>
        <strain evidence="10 11">2DFW10M-5</strain>
    </source>
</reference>
<dbReference type="EMBL" id="CP032624">
    <property type="protein sequence ID" value="AYG03151.1"/>
    <property type="molecule type" value="Genomic_DNA"/>
</dbReference>
<dbReference type="Pfam" id="PF02776">
    <property type="entry name" value="TPP_enzyme_N"/>
    <property type="match status" value="1"/>
</dbReference>
<dbReference type="Pfam" id="PF02775">
    <property type="entry name" value="TPP_enzyme_C"/>
    <property type="match status" value="1"/>
</dbReference>
<dbReference type="InterPro" id="IPR045229">
    <property type="entry name" value="TPP_enz"/>
</dbReference>
<accession>A0A387BXS3</accession>
<dbReference type="SUPFAM" id="SSF52467">
    <property type="entry name" value="DHS-like NAD/FAD-binding domain"/>
    <property type="match status" value="1"/>
</dbReference>
<dbReference type="PANTHER" id="PTHR18968:SF166">
    <property type="entry name" value="2-HYDROXYACYL-COA LYASE 2"/>
    <property type="match status" value="1"/>
</dbReference>
<dbReference type="GO" id="GO:0003984">
    <property type="term" value="F:acetolactate synthase activity"/>
    <property type="evidence" value="ECO:0007669"/>
    <property type="project" value="TreeGrafter"/>
</dbReference>
<feature type="domain" description="Thiamine pyrophosphate enzyme central" evidence="7">
    <location>
        <begin position="191"/>
        <end position="327"/>
    </location>
</feature>
<dbReference type="Proteomes" id="UP000275069">
    <property type="component" value="Chromosome"/>
</dbReference>
<comment type="similarity">
    <text evidence="3 6">Belongs to the TPP enzyme family.</text>
</comment>
<feature type="domain" description="Thiamine pyrophosphate enzyme TPP-binding" evidence="8">
    <location>
        <begin position="388"/>
        <end position="535"/>
    </location>
</feature>
<dbReference type="FunFam" id="3.40.50.970:FF:000007">
    <property type="entry name" value="Acetolactate synthase"/>
    <property type="match status" value="1"/>
</dbReference>
<evidence type="ECO:0000259" key="8">
    <source>
        <dbReference type="Pfam" id="PF02775"/>
    </source>
</evidence>
<evidence type="ECO:0000256" key="4">
    <source>
        <dbReference type="ARBA" id="ARBA00022723"/>
    </source>
</evidence>
<dbReference type="InterPro" id="IPR000399">
    <property type="entry name" value="TPP-bd_CS"/>
</dbReference>
<dbReference type="KEGG" id="gry:D7I44_06155"/>
<dbReference type="Gene3D" id="3.40.50.1220">
    <property type="entry name" value="TPP-binding domain"/>
    <property type="match status" value="1"/>
</dbReference>
<gene>
    <name evidence="10" type="ORF">D7I44_06155</name>
</gene>
<dbReference type="CDD" id="cd07035">
    <property type="entry name" value="TPP_PYR_POX_like"/>
    <property type="match status" value="1"/>
</dbReference>
<name>A0A387BXS3_9MICO</name>